<feature type="region of interest" description="Disordered" evidence="1">
    <location>
        <begin position="66"/>
        <end position="165"/>
    </location>
</feature>
<reference evidence="2 3" key="1">
    <citation type="submission" date="2014-11" db="EMBL/GenBank/DDBJ databases">
        <authorList>
            <person name="Zhu J."/>
            <person name="Qi W."/>
            <person name="Song R."/>
        </authorList>
    </citation>
    <scope>NUCLEOTIDE SEQUENCE [LARGE SCALE GENOMIC DNA]</scope>
</reference>
<feature type="compositionally biased region" description="Basic and acidic residues" evidence="1">
    <location>
        <begin position="103"/>
        <end position="139"/>
    </location>
</feature>
<dbReference type="VEuPathDB" id="CryptoDB:Vbra_15182"/>
<gene>
    <name evidence="2" type="ORF">Vbra_15182</name>
</gene>
<evidence type="ECO:0000256" key="1">
    <source>
        <dbReference type="SAM" id="MobiDB-lite"/>
    </source>
</evidence>
<accession>A0A0G4FEN6</accession>
<dbReference type="EMBL" id="CDMY01000421">
    <property type="protein sequence ID" value="CEM11661.1"/>
    <property type="molecule type" value="Genomic_DNA"/>
</dbReference>
<evidence type="ECO:0000313" key="2">
    <source>
        <dbReference type="EMBL" id="CEM11661.1"/>
    </source>
</evidence>
<evidence type="ECO:0000313" key="3">
    <source>
        <dbReference type="Proteomes" id="UP000041254"/>
    </source>
</evidence>
<dbReference type="AlphaFoldDB" id="A0A0G4FEN6"/>
<proteinExistence type="predicted"/>
<protein>
    <submittedName>
        <fullName evidence="2">Uncharacterized protein</fullName>
    </submittedName>
</protein>
<dbReference type="InParanoid" id="A0A0G4FEN6"/>
<dbReference type="Proteomes" id="UP000041254">
    <property type="component" value="Unassembled WGS sequence"/>
</dbReference>
<organism evidence="2 3">
    <name type="scientific">Vitrella brassicaformis (strain CCMP3155)</name>
    <dbReference type="NCBI Taxonomy" id="1169540"/>
    <lineage>
        <taxon>Eukaryota</taxon>
        <taxon>Sar</taxon>
        <taxon>Alveolata</taxon>
        <taxon>Colpodellida</taxon>
        <taxon>Vitrellaceae</taxon>
        <taxon>Vitrella</taxon>
    </lineage>
</organism>
<keyword evidence="3" id="KW-1185">Reference proteome</keyword>
<sequence length="193" mass="21281">MKKTTWCLRKAKTGVPVANLVALVHRERELEHLWRYESHHMLSLNFVHLNGNVDDNRASNLRWDSTTEQQIGGPAYSLTDGTPIPTQSRPPTPNNEQKAAAQPERKKEGKPKKETSKNKAKDDSCGLKGDENKQERLREAASATAAEAPKTRPVSVLDAPDSPPAASEGILELLQKLVRAVLDRLTAPAPANR</sequence>
<name>A0A0G4FEN6_VITBC</name>